<keyword evidence="7" id="KW-1015">Disulfide bond</keyword>
<dbReference type="InterPro" id="IPR043504">
    <property type="entry name" value="Peptidase_S1_PA_chymotrypsin"/>
</dbReference>
<keyword evidence="8" id="KW-1199">Hemostasis impairing toxin</keyword>
<comment type="caution">
    <text evidence="13">The sequence shown here is derived from an EMBL/GenBank/DDBJ whole genome shotgun (WGS) entry which is preliminary data.</text>
</comment>
<evidence type="ECO:0000256" key="5">
    <source>
        <dbReference type="ARBA" id="ARBA00022801"/>
    </source>
</evidence>
<evidence type="ECO:0000256" key="2">
    <source>
        <dbReference type="ARBA" id="ARBA00007664"/>
    </source>
</evidence>
<keyword evidence="6" id="KW-0720">Serine protease</keyword>
<dbReference type="PANTHER" id="PTHR24276">
    <property type="entry name" value="POLYSERASE-RELATED"/>
    <property type="match status" value="1"/>
</dbReference>
<proteinExistence type="inferred from homology"/>
<dbReference type="GO" id="GO:0090729">
    <property type="term" value="F:toxin activity"/>
    <property type="evidence" value="ECO:0007669"/>
    <property type="project" value="UniProtKB-KW"/>
</dbReference>
<name>A0A835L2V8_SPOEX</name>
<keyword evidence="5" id="KW-0378">Hydrolase</keyword>
<evidence type="ECO:0000256" key="10">
    <source>
        <dbReference type="ARBA" id="ARBA00084094"/>
    </source>
</evidence>
<dbReference type="InterPro" id="IPR009003">
    <property type="entry name" value="Peptidase_S1_PA"/>
</dbReference>
<feature type="domain" description="Peptidase S1" evidence="12">
    <location>
        <begin position="36"/>
        <end position="239"/>
    </location>
</feature>
<organism evidence="13 14">
    <name type="scientific">Spodoptera exigua</name>
    <name type="common">Beet armyworm</name>
    <name type="synonym">Noctua fulgens</name>
    <dbReference type="NCBI Taxonomy" id="7107"/>
    <lineage>
        <taxon>Eukaryota</taxon>
        <taxon>Metazoa</taxon>
        <taxon>Ecdysozoa</taxon>
        <taxon>Arthropoda</taxon>
        <taxon>Hexapoda</taxon>
        <taxon>Insecta</taxon>
        <taxon>Pterygota</taxon>
        <taxon>Neoptera</taxon>
        <taxon>Endopterygota</taxon>
        <taxon>Lepidoptera</taxon>
        <taxon>Glossata</taxon>
        <taxon>Ditrysia</taxon>
        <taxon>Noctuoidea</taxon>
        <taxon>Noctuidae</taxon>
        <taxon>Amphipyrinae</taxon>
        <taxon>Spodoptera</taxon>
    </lineage>
</organism>
<feature type="signal peptide" evidence="11">
    <location>
        <begin position="1"/>
        <end position="23"/>
    </location>
</feature>
<feature type="chain" id="PRO_5032798735" description="Peptidase S1 domain-containing protein" evidence="11">
    <location>
        <begin position="24"/>
        <end position="268"/>
    </location>
</feature>
<dbReference type="GO" id="GO:0006508">
    <property type="term" value="P:proteolysis"/>
    <property type="evidence" value="ECO:0007669"/>
    <property type="project" value="UniProtKB-KW"/>
</dbReference>
<evidence type="ECO:0000256" key="3">
    <source>
        <dbReference type="ARBA" id="ARBA00022656"/>
    </source>
</evidence>
<dbReference type="Proteomes" id="UP000648187">
    <property type="component" value="Unassembled WGS sequence"/>
</dbReference>
<keyword evidence="3" id="KW-0800">Toxin</keyword>
<dbReference type="InterPro" id="IPR001254">
    <property type="entry name" value="Trypsin_dom"/>
</dbReference>
<protein>
    <recommendedName>
        <fullName evidence="12">Peptidase S1 domain-containing protein</fullName>
    </recommendedName>
</protein>
<dbReference type="InterPro" id="IPR050430">
    <property type="entry name" value="Peptidase_S1"/>
</dbReference>
<dbReference type="SUPFAM" id="SSF50494">
    <property type="entry name" value="Trypsin-like serine proteases"/>
    <property type="match status" value="1"/>
</dbReference>
<dbReference type="CDD" id="cd00190">
    <property type="entry name" value="Tryp_SPc"/>
    <property type="match status" value="1"/>
</dbReference>
<evidence type="ECO:0000259" key="12">
    <source>
        <dbReference type="PROSITE" id="PS50240"/>
    </source>
</evidence>
<evidence type="ECO:0000313" key="14">
    <source>
        <dbReference type="Proteomes" id="UP000648187"/>
    </source>
</evidence>
<evidence type="ECO:0000256" key="4">
    <source>
        <dbReference type="ARBA" id="ARBA00022670"/>
    </source>
</evidence>
<evidence type="ECO:0000256" key="8">
    <source>
        <dbReference type="ARBA" id="ARBA00023240"/>
    </source>
</evidence>
<evidence type="ECO:0000256" key="9">
    <source>
        <dbReference type="ARBA" id="ARBA00055534"/>
    </source>
</evidence>
<keyword evidence="14" id="KW-1185">Reference proteome</keyword>
<comment type="function">
    <text evidence="9">Fibrinolytic activity; shows preferential cleavage of Arg-Gly bonds in all three fibrinogen chains. Contact with the caterpillars causes severe bleeding, due the anticoagulant effect of the protein.</text>
</comment>
<keyword evidence="11" id="KW-0732">Signal</keyword>
<dbReference type="Gene3D" id="2.40.10.10">
    <property type="entry name" value="Trypsin-like serine proteases"/>
    <property type="match status" value="3"/>
</dbReference>
<dbReference type="GO" id="GO:0005576">
    <property type="term" value="C:extracellular region"/>
    <property type="evidence" value="ECO:0007669"/>
    <property type="project" value="UniProtKB-SubCell"/>
</dbReference>
<keyword evidence="10" id="KW-1205">Fibrinolytic toxin</keyword>
<dbReference type="PRINTS" id="PR00722">
    <property type="entry name" value="CHYMOTRYPSIN"/>
</dbReference>
<accession>A0A835L2V8</accession>
<evidence type="ECO:0000256" key="1">
    <source>
        <dbReference type="ARBA" id="ARBA00004239"/>
    </source>
</evidence>
<comment type="similarity">
    <text evidence="2">Belongs to the peptidase S1 family.</text>
</comment>
<dbReference type="InterPro" id="IPR001314">
    <property type="entry name" value="Peptidase_S1A"/>
</dbReference>
<dbReference type="SMART" id="SM00020">
    <property type="entry name" value="Tryp_SPc"/>
    <property type="match status" value="1"/>
</dbReference>
<evidence type="ECO:0000256" key="7">
    <source>
        <dbReference type="ARBA" id="ARBA00023157"/>
    </source>
</evidence>
<dbReference type="Pfam" id="PF00089">
    <property type="entry name" value="Trypsin"/>
    <property type="match status" value="1"/>
</dbReference>
<dbReference type="EMBL" id="JACKWZ010000576">
    <property type="protein sequence ID" value="KAF9406555.1"/>
    <property type="molecule type" value="Genomic_DNA"/>
</dbReference>
<evidence type="ECO:0000313" key="13">
    <source>
        <dbReference type="EMBL" id="KAF9406555.1"/>
    </source>
</evidence>
<dbReference type="PANTHER" id="PTHR24276:SF98">
    <property type="entry name" value="FI18310P1-RELATED"/>
    <property type="match status" value="1"/>
</dbReference>
<dbReference type="PROSITE" id="PS50240">
    <property type="entry name" value="TRYPSIN_DOM"/>
    <property type="match status" value="1"/>
</dbReference>
<sequence length="268" mass="30785">MMEKDFRIIFILTLFSVNLYSEAKHRLKNKDFGANIVGGKPVCAAKYPHSVLFFNAGSLCGGAILNSWAVITSAHCIDYNTDINEMIVQVGSRHILDVNAKKYRLQWFLVHENYNKRIPFENDIAILFVEHPIQFSKVVKKAILYGGPMSKKNLMMAKLKYVPLEECSRLHKMELSPDMFCLYGDGERDTCRGDSGGGVIWRRQLVGLTSHGDGCGKENKPSMYTNLWYHRDWIKMELAKFVIFYCQRLQTKRISQNLTNKRCNLKSA</sequence>
<evidence type="ECO:0000256" key="11">
    <source>
        <dbReference type="SAM" id="SignalP"/>
    </source>
</evidence>
<gene>
    <name evidence="13" type="ORF">HW555_013105</name>
</gene>
<dbReference type="AlphaFoldDB" id="A0A835L2V8"/>
<dbReference type="FunFam" id="2.40.10.10:FF:000068">
    <property type="entry name" value="transmembrane protease serine 2"/>
    <property type="match status" value="1"/>
</dbReference>
<comment type="subcellular location">
    <subcellularLocation>
        <location evidence="1">Secreted</location>
        <location evidence="1">Extracellular space</location>
    </subcellularLocation>
</comment>
<keyword evidence="4" id="KW-0645">Protease</keyword>
<evidence type="ECO:0000256" key="6">
    <source>
        <dbReference type="ARBA" id="ARBA00022825"/>
    </source>
</evidence>
<reference evidence="13" key="1">
    <citation type="submission" date="2020-08" db="EMBL/GenBank/DDBJ databases">
        <title>Spodoptera exigua strain:BAW_Kor-Di-RS1 Genome sequencing and assembly.</title>
        <authorList>
            <person name="Kim J."/>
            <person name="Nam H.Y."/>
            <person name="Kwon M."/>
            <person name="Choi J.H."/>
            <person name="Cho S.R."/>
            <person name="Kim G.-H."/>
        </authorList>
    </citation>
    <scope>NUCLEOTIDE SEQUENCE</scope>
    <source>
        <strain evidence="13">BAW_Kor-Di-RS1</strain>
        <tissue evidence="13">Whole-body</tissue>
    </source>
</reference>
<dbReference type="GO" id="GO:0004252">
    <property type="term" value="F:serine-type endopeptidase activity"/>
    <property type="evidence" value="ECO:0007669"/>
    <property type="project" value="InterPro"/>
</dbReference>